<dbReference type="SMART" id="SM00943">
    <property type="entry name" value="Prim-Pol"/>
    <property type="match status" value="1"/>
</dbReference>
<gene>
    <name evidence="3" type="ORF">O1G22_17380</name>
</gene>
<dbReference type="EMBL" id="CP115300">
    <property type="protein sequence ID" value="WBO64479.1"/>
    <property type="molecule type" value="Genomic_DNA"/>
</dbReference>
<dbReference type="SUPFAM" id="SSF56747">
    <property type="entry name" value="Prim-pol domain"/>
    <property type="match status" value="1"/>
</dbReference>
<feature type="domain" description="DNA primase/polymerase bifunctional N-terminal" evidence="2">
    <location>
        <begin position="11"/>
        <end position="189"/>
    </location>
</feature>
<accession>A0ABY7P1S8</accession>
<evidence type="ECO:0000259" key="2">
    <source>
        <dbReference type="SMART" id="SM00943"/>
    </source>
</evidence>
<dbReference type="RefSeq" id="WP_270082174.1">
    <property type="nucleotide sequence ID" value="NZ_CP115300.1"/>
</dbReference>
<evidence type="ECO:0000256" key="1">
    <source>
        <dbReference type="SAM" id="MobiDB-lite"/>
    </source>
</evidence>
<keyword evidence="4" id="KW-1185">Reference proteome</keyword>
<organism evidence="3 4">
    <name type="scientific">Streptomyces camelliae</name>
    <dbReference type="NCBI Taxonomy" id="3004093"/>
    <lineage>
        <taxon>Bacteria</taxon>
        <taxon>Bacillati</taxon>
        <taxon>Actinomycetota</taxon>
        <taxon>Actinomycetes</taxon>
        <taxon>Kitasatosporales</taxon>
        <taxon>Streptomycetaceae</taxon>
        <taxon>Streptomyces</taxon>
    </lineage>
</organism>
<feature type="region of interest" description="Disordered" evidence="1">
    <location>
        <begin position="178"/>
        <end position="197"/>
    </location>
</feature>
<evidence type="ECO:0000313" key="4">
    <source>
        <dbReference type="Proteomes" id="UP001212326"/>
    </source>
</evidence>
<name>A0ABY7P1S8_9ACTN</name>
<dbReference type="Pfam" id="PF09250">
    <property type="entry name" value="Prim-Pol"/>
    <property type="match status" value="1"/>
</dbReference>
<dbReference type="InterPro" id="IPR015330">
    <property type="entry name" value="DNA_primase/pol_bifunc_N"/>
</dbReference>
<dbReference type="Proteomes" id="UP001212326">
    <property type="component" value="Chromosome"/>
</dbReference>
<protein>
    <submittedName>
        <fullName evidence="3">Bifunctional DNA primase/polymerase</fullName>
    </submittedName>
</protein>
<reference evidence="3 4" key="1">
    <citation type="submission" date="2022-12" db="EMBL/GenBank/DDBJ databases">
        <authorList>
            <person name="Mo P."/>
        </authorList>
    </citation>
    <scope>NUCLEOTIDE SEQUENCE [LARGE SCALE GENOMIC DNA]</scope>
    <source>
        <strain evidence="3 4">HUAS 2-6</strain>
    </source>
</reference>
<sequence length="282" mass="29703">MSATNSHLRTALHLAAAGVPVLPLRAGKVPFGNCRTCAQNACGGRPNMKNPGSCACPKPCHAWAAATTDPHVITSSAWARAWRDAAAVAYHPGGAGLTVVDLDNPAAVAWASRTLPSTQIVATTRGEHWIYQGAMRSVNAVRDGVDIKSTMSYARWLGHGTGTITALPEVVRALAVKETSPNRPAPHAATVPAGAGEGACRHRTPSYLERGIAMAEQRITEARSAVHATVYRTFLAVLSAHGRCGCLSEAHVARLFTAAQAKGESPRHCTDAWINARTRLGL</sequence>
<proteinExistence type="predicted"/>
<evidence type="ECO:0000313" key="3">
    <source>
        <dbReference type="EMBL" id="WBO64479.1"/>
    </source>
</evidence>